<feature type="region of interest" description="Disordered" evidence="2">
    <location>
        <begin position="246"/>
        <end position="351"/>
    </location>
</feature>
<dbReference type="SUPFAM" id="SSF55785">
    <property type="entry name" value="PYP-like sensor domain (PAS domain)"/>
    <property type="match status" value="1"/>
</dbReference>
<gene>
    <name evidence="4" type="ORF">SAMN05216259_114169</name>
</gene>
<keyword evidence="5" id="KW-1185">Reference proteome</keyword>
<reference evidence="4 5" key="1">
    <citation type="submission" date="2016-10" db="EMBL/GenBank/DDBJ databases">
        <authorList>
            <person name="de Groot N.N."/>
        </authorList>
    </citation>
    <scope>NUCLEOTIDE SEQUENCE [LARGE SCALE GENOMIC DNA]</scope>
    <source>
        <strain evidence="4 5">CGMCC 4.2022</strain>
    </source>
</reference>
<dbReference type="InterPro" id="IPR029016">
    <property type="entry name" value="GAF-like_dom_sf"/>
</dbReference>
<dbReference type="Gene3D" id="3.30.565.10">
    <property type="entry name" value="Histidine kinase-like ATPase, C-terminal domain"/>
    <property type="match status" value="1"/>
</dbReference>
<dbReference type="SUPFAM" id="SSF81606">
    <property type="entry name" value="PP2C-like"/>
    <property type="match status" value="1"/>
</dbReference>
<organism evidence="4 5">
    <name type="scientific">Actinacidiphila guanduensis</name>
    <dbReference type="NCBI Taxonomy" id="310781"/>
    <lineage>
        <taxon>Bacteria</taxon>
        <taxon>Bacillati</taxon>
        <taxon>Actinomycetota</taxon>
        <taxon>Actinomycetes</taxon>
        <taxon>Kitasatosporales</taxon>
        <taxon>Streptomycetaceae</taxon>
        <taxon>Actinacidiphila</taxon>
    </lineage>
</organism>
<feature type="region of interest" description="Disordered" evidence="2">
    <location>
        <begin position="597"/>
        <end position="619"/>
    </location>
</feature>
<dbReference type="Pfam" id="PF07228">
    <property type="entry name" value="SpoIIE"/>
    <property type="match status" value="1"/>
</dbReference>
<dbReference type="SMART" id="SM00065">
    <property type="entry name" value="GAF"/>
    <property type="match status" value="1"/>
</dbReference>
<protein>
    <submittedName>
        <fullName evidence="4">PAS fold-containing protein</fullName>
    </submittedName>
</protein>
<dbReference type="SUPFAM" id="SSF55781">
    <property type="entry name" value="GAF domain-like"/>
    <property type="match status" value="1"/>
</dbReference>
<dbReference type="InterPro" id="IPR036457">
    <property type="entry name" value="PPM-type-like_dom_sf"/>
</dbReference>
<dbReference type="InterPro" id="IPR001932">
    <property type="entry name" value="PPM-type_phosphatase-like_dom"/>
</dbReference>
<feature type="region of interest" description="Disordered" evidence="2">
    <location>
        <begin position="755"/>
        <end position="781"/>
    </location>
</feature>
<keyword evidence="1" id="KW-0378">Hydrolase</keyword>
<evidence type="ECO:0000259" key="3">
    <source>
        <dbReference type="PROSITE" id="PS50113"/>
    </source>
</evidence>
<feature type="compositionally biased region" description="Low complexity" evidence="2">
    <location>
        <begin position="9"/>
        <end position="20"/>
    </location>
</feature>
<feature type="compositionally biased region" description="Low complexity" evidence="2">
    <location>
        <begin position="253"/>
        <end position="273"/>
    </location>
</feature>
<dbReference type="Pfam" id="PF08447">
    <property type="entry name" value="PAS_3"/>
    <property type="match status" value="1"/>
</dbReference>
<dbReference type="OrthoDB" id="118142at2"/>
<dbReference type="Gene3D" id="3.30.450.40">
    <property type="match status" value="1"/>
</dbReference>
<feature type="compositionally biased region" description="Low complexity" evidence="2">
    <location>
        <begin position="45"/>
        <end position="63"/>
    </location>
</feature>
<feature type="compositionally biased region" description="Polar residues" evidence="2">
    <location>
        <begin position="318"/>
        <end position="341"/>
    </location>
</feature>
<feature type="compositionally biased region" description="Basic and acidic residues" evidence="2">
    <location>
        <begin position="90"/>
        <end position="99"/>
    </location>
</feature>
<dbReference type="InterPro" id="IPR035965">
    <property type="entry name" value="PAS-like_dom_sf"/>
</dbReference>
<dbReference type="InterPro" id="IPR000700">
    <property type="entry name" value="PAS-assoc_C"/>
</dbReference>
<dbReference type="Gene3D" id="2.10.70.100">
    <property type="match status" value="1"/>
</dbReference>
<dbReference type="PANTHER" id="PTHR43156:SF2">
    <property type="entry name" value="STAGE II SPORULATION PROTEIN E"/>
    <property type="match status" value="1"/>
</dbReference>
<dbReference type="Gene3D" id="3.30.450.20">
    <property type="entry name" value="PAS domain"/>
    <property type="match status" value="1"/>
</dbReference>
<name>A0A1H0NRS7_9ACTN</name>
<dbReference type="STRING" id="310781.SAMN05216259_114169"/>
<evidence type="ECO:0000313" key="4">
    <source>
        <dbReference type="EMBL" id="SDO95502.1"/>
    </source>
</evidence>
<accession>A0A1H0NRS7</accession>
<dbReference type="EMBL" id="FNIE01000014">
    <property type="protein sequence ID" value="SDO95502.1"/>
    <property type="molecule type" value="Genomic_DNA"/>
</dbReference>
<sequence length="1286" mass="136672">MSRPEDARGSGPPAAGGPPSSRDPRSPGPAQPGRPPEAPRPVGPARVSEAARAARAVRIALGAPPVRRSACWPRDPHEPLGTRAAPSGMDDARWPRDPDGPDGPDAPRQSADAVDDARLALLTAGDPGEADVLRLAVQQAVAALGALGGLAHLCEDDSLRLAAAGGVPDEVGRPWDLLHRSSNVAPVRAVRERRTVWATRHPQIGGGRGRTGRVGPEQEAARAAGRGAGPDVPWETWHAAGRRLVEEAEPRSAEQAGQAAGQGSGPQEAQQAGRGSGQPTQTGPQSAPAAPEPGRGSGQGVVRDSGRTAGQRDGQAAASRTQGPSGVPNTVRSPVQGSAPSTPRVRPAPLTVNGVPVGVLSAPLLVDGETLGALSVLSWDEPSRERREFLARLAEVTAARLPAARRERRGATPWWQEPFGVRGQVMRQLNVGTWSLDVKTGLLDVDGVAEDVLRVAGLDPAHWDHRVATWRARIHPEDHAWVTEAIEDALATGRPSAVEFRVVDTAGKVSWVELRATVEHDQGGSAVRMVGTIWNVTERRRRLEWLAGLFELHPDPIYVLSADDRVEWVNEAARELGTAEGTWLTDRALRPVERVEQQGAAGADGGEEGEPAEGAGETPTGLHALLDRARAEPGCAVTGELELRGHDLRERAEYLVRAVEVEGFVATQMADITEQRDAERAAAERSVRVTELNEALVRALNTDDVVAAIAEHVLPLVEADGLIVHDLTGPRPRLLGEMGHPEGFLTQLRAHAQPELRDTAPEDTRARLSASPPVESSRSWPVLSPLTDGETTGAWVVLPLVVGDRRVGSCVFGWKVPRRFTEDDTSLLGTVGVIIAQALANARLYEEARHRAQRLQKELLPGDLPETTAIDAVARYRAADDREVGGDWYDVIPLPGGRTLAVIGDVMGHGLEQAISMGIIRQSALTVAALDLPVDEVMAHLDDVVSRLAARTHVPAVSATCLLALYDPTTGSLHVASAGHPAPIAMRPGGKPRLLDIPAGPSLGLAQVPAPVTETVLAEDTVLVLYTDGLLGTRAPDPSELVEQIARYAAAAPMPSERAAHRDWLDHLCRAITAKLPPDPTRHDDAALLTLATGRVPEDDIAAWDLPWAPESAGRARDLVTERLGAWHLEELAETATLIISELMGNTVRHAVGIAPHEPESPIAPGASRPTDGSPSSEPDLDTLAELGGFGDLGELGGDADLSAEGTRKHGGVIRLRLLHLGTSLVCEVYDGSQAIPRVRHPLLDDEFGRGLQLVAMMADRWGTRYTEQGKCIWARLDTASPAEAN</sequence>
<dbReference type="CDD" id="cd00130">
    <property type="entry name" value="PAS"/>
    <property type="match status" value="1"/>
</dbReference>
<feature type="domain" description="PAC" evidence="3">
    <location>
        <begin position="496"/>
        <end position="548"/>
    </location>
</feature>
<dbReference type="CDD" id="cd16936">
    <property type="entry name" value="HATPase_RsbW-like"/>
    <property type="match status" value="1"/>
</dbReference>
<dbReference type="InterPro" id="IPR036890">
    <property type="entry name" value="HATPase_C_sf"/>
</dbReference>
<feature type="compositionally biased region" description="Basic and acidic residues" evidence="2">
    <location>
        <begin position="755"/>
        <end position="766"/>
    </location>
</feature>
<dbReference type="InterPro" id="IPR000014">
    <property type="entry name" value="PAS"/>
</dbReference>
<dbReference type="PANTHER" id="PTHR43156">
    <property type="entry name" value="STAGE II SPORULATION PROTEIN E-RELATED"/>
    <property type="match status" value="1"/>
</dbReference>
<feature type="region of interest" description="Disordered" evidence="2">
    <location>
        <begin position="201"/>
        <end position="234"/>
    </location>
</feature>
<dbReference type="RefSeq" id="WP_143031768.1">
    <property type="nucleotide sequence ID" value="NZ_FNIE01000014.1"/>
</dbReference>
<dbReference type="SMART" id="SM00331">
    <property type="entry name" value="PP2C_SIG"/>
    <property type="match status" value="1"/>
</dbReference>
<dbReference type="Proteomes" id="UP000199341">
    <property type="component" value="Unassembled WGS sequence"/>
</dbReference>
<evidence type="ECO:0000256" key="2">
    <source>
        <dbReference type="SAM" id="MobiDB-lite"/>
    </source>
</evidence>
<feature type="region of interest" description="Disordered" evidence="2">
    <location>
        <begin position="1"/>
        <end position="110"/>
    </location>
</feature>
<dbReference type="InterPro" id="IPR003018">
    <property type="entry name" value="GAF"/>
</dbReference>
<feature type="region of interest" description="Disordered" evidence="2">
    <location>
        <begin position="1156"/>
        <end position="1185"/>
    </location>
</feature>
<feature type="compositionally biased region" description="Pro residues" evidence="2">
    <location>
        <begin position="26"/>
        <end position="42"/>
    </location>
</feature>
<proteinExistence type="predicted"/>
<evidence type="ECO:0000313" key="5">
    <source>
        <dbReference type="Proteomes" id="UP000199341"/>
    </source>
</evidence>
<dbReference type="Gene3D" id="3.60.40.10">
    <property type="entry name" value="PPM-type phosphatase domain"/>
    <property type="match status" value="1"/>
</dbReference>
<dbReference type="InterPro" id="IPR013655">
    <property type="entry name" value="PAS_fold_3"/>
</dbReference>
<dbReference type="GO" id="GO:0016791">
    <property type="term" value="F:phosphatase activity"/>
    <property type="evidence" value="ECO:0007669"/>
    <property type="project" value="TreeGrafter"/>
</dbReference>
<dbReference type="InterPro" id="IPR052016">
    <property type="entry name" value="Bact_Sigma-Reg"/>
</dbReference>
<dbReference type="PROSITE" id="PS50113">
    <property type="entry name" value="PAC"/>
    <property type="match status" value="1"/>
</dbReference>
<evidence type="ECO:0000256" key="1">
    <source>
        <dbReference type="ARBA" id="ARBA00022801"/>
    </source>
</evidence>